<dbReference type="AlphaFoldDB" id="I6YLW9"/>
<dbReference type="InterPro" id="IPR044946">
    <property type="entry name" value="Restrct_endonuc_typeI_TRD_sf"/>
</dbReference>
<dbReference type="SUPFAM" id="SSF116734">
    <property type="entry name" value="DNA methylase specificity domain"/>
    <property type="match status" value="1"/>
</dbReference>
<feature type="region of interest" description="Disordered" evidence="3">
    <location>
        <begin position="106"/>
        <end position="152"/>
    </location>
</feature>
<proteinExistence type="predicted"/>
<keyword evidence="1" id="KW-0680">Restriction system</keyword>
<sequence>MKFKDIFSKFQFLKDKGKGTSNKRNYSPVVQKAQQIQNNYSLKSQVYLKPAQNPNYNQNNTYNKSYTNSSYQTNKYKFTSTSSYSQTQTYKPKTDFSNYSSKNFVNTNYTTKPKPNLNSYSTPPRQNFSTGQAQYKKYESSNSKSYSTKSQATFNKSRYYSPPIKKQSDVIIAGYTPRNKKKQTWSPEPNTLGNYVSRRKVLNYGGFSAKIIEPTFDRTFSFSDSNSVGEKEKRDYLTVDKGDVVINLHSLGKNRHKFAIAMYEGEEMAITHPDNYVFRAWGESLDSKFLKLIITGQLFDDKLSGLIWRKKKALNAIDKVFWEEFIELELNIPSLDSQRECIKKWESIEELISAKQAINQELEKWMKYYFHSLSPVEDLISKNFKELFVEDKKEETSYLKLDLKDPCGKFIFSNLKDLIINHKCDMYNQKFCKANKLLLSKKVYEDEEREHFLHLWLGCEEFLKNYNLIAFAPLLNVLEIPYSYCLIKEHFNHLIKNIPTATTSSRTITLPQLRNIDFQIHPTNKIIEFNRTCEPIFEYQQALEEEIYKLRKLLEKEEEIINKKIFTRKLN</sequence>
<keyword evidence="2" id="KW-0238">DNA-binding</keyword>
<accession>I6YLW9</accession>
<feature type="compositionally biased region" description="Low complexity" evidence="3">
    <location>
        <begin position="140"/>
        <end position="150"/>
    </location>
</feature>
<evidence type="ECO:0008006" key="6">
    <source>
        <dbReference type="Google" id="ProtNLM"/>
    </source>
</evidence>
<evidence type="ECO:0000256" key="2">
    <source>
        <dbReference type="ARBA" id="ARBA00023125"/>
    </source>
</evidence>
<organism evidence="4 5">
    <name type="scientific">Mycoplasma wenyonii (strain Massachusetts)</name>
    <name type="common">Eperythrozoon wenyonii</name>
    <dbReference type="NCBI Taxonomy" id="1197325"/>
    <lineage>
        <taxon>Bacteria</taxon>
        <taxon>Bacillati</taxon>
        <taxon>Mycoplasmatota</taxon>
        <taxon>Mollicutes</taxon>
        <taxon>Mycoplasmataceae</taxon>
        <taxon>Mycoplasma</taxon>
    </lineage>
</organism>
<dbReference type="EMBL" id="CP003703">
    <property type="protein sequence ID" value="AFN65274.1"/>
    <property type="molecule type" value="Genomic_DNA"/>
</dbReference>
<name>I6YLW9_MYCWM</name>
<keyword evidence="5" id="KW-1185">Reference proteome</keyword>
<feature type="compositionally biased region" description="Polar residues" evidence="3">
    <location>
        <begin position="106"/>
        <end position="133"/>
    </location>
</feature>
<evidence type="ECO:0000256" key="1">
    <source>
        <dbReference type="ARBA" id="ARBA00022747"/>
    </source>
</evidence>
<dbReference type="PATRIC" id="fig|1197325.3.peg.524"/>
<evidence type="ECO:0000313" key="5">
    <source>
        <dbReference type="Proteomes" id="UP000009005"/>
    </source>
</evidence>
<dbReference type="OrthoDB" id="825893at2"/>
<dbReference type="KEGG" id="mwe:WEN_02435"/>
<dbReference type="STRING" id="1197325.WEN_02435"/>
<gene>
    <name evidence="4" type="ordered locus">WEN_02435</name>
</gene>
<dbReference type="Proteomes" id="UP000009005">
    <property type="component" value="Chromosome"/>
</dbReference>
<dbReference type="HOGENOM" id="CLU_477199_0_0_14"/>
<dbReference type="RefSeq" id="WP_014849984.1">
    <property type="nucleotide sequence ID" value="NC_018149.1"/>
</dbReference>
<dbReference type="Gene3D" id="3.90.220.20">
    <property type="entry name" value="DNA methylase specificity domains"/>
    <property type="match status" value="1"/>
</dbReference>
<protein>
    <recommendedName>
        <fullName evidence="6">Type I restriction modification DNA specificity domain-containing protein</fullName>
    </recommendedName>
</protein>
<dbReference type="GO" id="GO:0009307">
    <property type="term" value="P:DNA restriction-modification system"/>
    <property type="evidence" value="ECO:0007669"/>
    <property type="project" value="UniProtKB-KW"/>
</dbReference>
<dbReference type="GO" id="GO:0003677">
    <property type="term" value="F:DNA binding"/>
    <property type="evidence" value="ECO:0007669"/>
    <property type="project" value="UniProtKB-KW"/>
</dbReference>
<evidence type="ECO:0000313" key="4">
    <source>
        <dbReference type="EMBL" id="AFN65274.1"/>
    </source>
</evidence>
<evidence type="ECO:0000256" key="3">
    <source>
        <dbReference type="SAM" id="MobiDB-lite"/>
    </source>
</evidence>
<reference evidence="4 5" key="1">
    <citation type="journal article" date="2012" name="J. Bacteriol.">
        <title>Complete genome sequence of Mycoplasma wenyonii strain Massachusetts.</title>
        <authorList>
            <person name="Dos Santos A.P."/>
            <person name="Guimaraes A.M."/>
            <person name="do Nascimento N.C."/>
            <person name="Sanmiguel P.J."/>
            <person name="Messick J.B."/>
        </authorList>
    </citation>
    <scope>NUCLEOTIDE SEQUENCE [LARGE SCALE GENOMIC DNA]</scope>
    <source>
        <strain evidence="4 5">Massachusetts</strain>
    </source>
</reference>